<keyword evidence="3" id="KW-0812">Transmembrane</keyword>
<evidence type="ECO:0000256" key="3">
    <source>
        <dbReference type="ARBA" id="ARBA00022692"/>
    </source>
</evidence>
<dbReference type="EMBL" id="OOIN01000002">
    <property type="protein sequence ID" value="SPO21227.1"/>
    <property type="molecule type" value="Genomic_DNA"/>
</dbReference>
<comment type="subcellular location">
    <subcellularLocation>
        <location evidence="1">Membrane</location>
        <topology evidence="1">Multi-pass membrane protein</topology>
    </subcellularLocation>
</comment>
<proteinExistence type="inferred from homology"/>
<name>A0A5C3DUW6_9BASI</name>
<dbReference type="GO" id="GO:0005794">
    <property type="term" value="C:Golgi apparatus"/>
    <property type="evidence" value="ECO:0007669"/>
    <property type="project" value="TreeGrafter"/>
</dbReference>
<evidence type="ECO:0000256" key="8">
    <source>
        <dbReference type="RuleBase" id="RU003750"/>
    </source>
</evidence>
<dbReference type="Proteomes" id="UP000324022">
    <property type="component" value="Unassembled WGS sequence"/>
</dbReference>
<keyword evidence="2 8" id="KW-0808">Transferase</keyword>
<evidence type="ECO:0000256" key="4">
    <source>
        <dbReference type="ARBA" id="ARBA00022989"/>
    </source>
</evidence>
<sequence length="377" mass="42462">MEFDFDAVEPQKDQRTFVQYRVTWTVWQGAFIAAHPRRNFRQGNRVCYQHLSLLTGASLILLIKSRLYLKPGERYARIRSTKSFFLTQDLDSHIHLTSTMPRNTRNSRSSAADVAAANGAAGGKTESLIQRANEADENVFLFVPNLIGYARVVLAALSLYFMKGNPKVCTLLYGVSCLLDAFDGMAARALGQSTKFGAVLDMVTDRCTTACLLCFLTAAYPRCAVIFQGLITLDFSSHYIHMYSSLVTGSASHKIVTSDVSKILWYYYNDSRTLFMFCAGNELFFVCLYLMDFYKRPLGLDIEPLLFLFPSALKSSPWISYIIKETPQLSWPQIVGAITFPICAAKQIINCVQFWKAAKVLVGKDLEERQKARIKSL</sequence>
<comment type="similarity">
    <text evidence="8">Belongs to the CDP-alcohol phosphatidyltransferase class-I family.</text>
</comment>
<dbReference type="Pfam" id="PF01066">
    <property type="entry name" value="CDP-OH_P_transf"/>
    <property type="match status" value="1"/>
</dbReference>
<evidence type="ECO:0000256" key="6">
    <source>
        <dbReference type="ARBA" id="ARBA00023136"/>
    </source>
</evidence>
<accession>A0A5C3DUW6</accession>
<keyword evidence="10" id="KW-1185">Reference proteome</keyword>
<dbReference type="PANTHER" id="PTHR15362">
    <property type="entry name" value="PHOSPHATIDYLINOSITOL SYNTHASE"/>
    <property type="match status" value="1"/>
</dbReference>
<keyword evidence="7" id="KW-1208">Phospholipid metabolism</keyword>
<keyword evidence="4" id="KW-1133">Transmembrane helix</keyword>
<keyword evidence="5" id="KW-0443">Lipid metabolism</keyword>
<dbReference type="GO" id="GO:0003881">
    <property type="term" value="F:CDP-diacylglycerol-inositol 3-phosphatidyltransferase activity"/>
    <property type="evidence" value="ECO:0007669"/>
    <property type="project" value="TreeGrafter"/>
</dbReference>
<dbReference type="PANTHER" id="PTHR15362:SF4">
    <property type="entry name" value="CDP-DIACYLGLYCEROL--INOSITOL 3-PHOSPHATIDYLTRANSFERASE"/>
    <property type="match status" value="1"/>
</dbReference>
<dbReference type="InterPro" id="IPR048254">
    <property type="entry name" value="CDP_ALCOHOL_P_TRANSF_CS"/>
</dbReference>
<dbReference type="AlphaFoldDB" id="A0A5C3DUW6"/>
<dbReference type="InterPro" id="IPR043130">
    <property type="entry name" value="CDP-OH_PTrfase_TM_dom"/>
</dbReference>
<evidence type="ECO:0000256" key="1">
    <source>
        <dbReference type="ARBA" id="ARBA00004141"/>
    </source>
</evidence>
<reference evidence="9 10" key="1">
    <citation type="submission" date="2018-03" db="EMBL/GenBank/DDBJ databases">
        <authorList>
            <person name="Guldener U."/>
        </authorList>
    </citation>
    <scope>NUCLEOTIDE SEQUENCE [LARGE SCALE GENOMIC DNA]</scope>
    <source>
        <strain evidence="9 10">NBRC100155</strain>
    </source>
</reference>
<evidence type="ECO:0000313" key="10">
    <source>
        <dbReference type="Proteomes" id="UP000324022"/>
    </source>
</evidence>
<evidence type="ECO:0000313" key="9">
    <source>
        <dbReference type="EMBL" id="SPO21227.1"/>
    </source>
</evidence>
<organism evidence="9 10">
    <name type="scientific">Ustilago trichophora</name>
    <dbReference type="NCBI Taxonomy" id="86804"/>
    <lineage>
        <taxon>Eukaryota</taxon>
        <taxon>Fungi</taxon>
        <taxon>Dikarya</taxon>
        <taxon>Basidiomycota</taxon>
        <taxon>Ustilaginomycotina</taxon>
        <taxon>Ustilaginomycetes</taxon>
        <taxon>Ustilaginales</taxon>
        <taxon>Ustilaginaceae</taxon>
        <taxon>Ustilago</taxon>
    </lineage>
</organism>
<evidence type="ECO:0000256" key="7">
    <source>
        <dbReference type="ARBA" id="ARBA00023264"/>
    </source>
</evidence>
<protein>
    <submittedName>
        <fullName evidence="9">Related to CDP diacylglycerol-inositol 3-phosphatidyltransferase</fullName>
    </submittedName>
</protein>
<keyword evidence="6" id="KW-0472">Membrane</keyword>
<dbReference type="OrthoDB" id="10251079at2759"/>
<evidence type="ECO:0000256" key="5">
    <source>
        <dbReference type="ARBA" id="ARBA00023098"/>
    </source>
</evidence>
<dbReference type="InterPro" id="IPR000462">
    <property type="entry name" value="CDP-OH_P_trans"/>
</dbReference>
<dbReference type="GO" id="GO:0006661">
    <property type="term" value="P:phosphatidylinositol biosynthetic process"/>
    <property type="evidence" value="ECO:0007669"/>
    <property type="project" value="TreeGrafter"/>
</dbReference>
<dbReference type="Gene3D" id="1.20.120.1760">
    <property type="match status" value="1"/>
</dbReference>
<dbReference type="FunFam" id="1.20.120.1760:FF:000011">
    <property type="entry name" value="Cdp-diacylglycerol-inositol 3-phosphatidyltransferase pis"/>
    <property type="match status" value="1"/>
</dbReference>
<dbReference type="PROSITE" id="PS00379">
    <property type="entry name" value="CDP_ALCOHOL_P_TRANSF"/>
    <property type="match status" value="1"/>
</dbReference>
<dbReference type="GO" id="GO:0016020">
    <property type="term" value="C:membrane"/>
    <property type="evidence" value="ECO:0007669"/>
    <property type="project" value="UniProtKB-SubCell"/>
</dbReference>
<gene>
    <name evidence="9" type="ORF">UTRI_00704</name>
</gene>
<evidence type="ECO:0000256" key="2">
    <source>
        <dbReference type="ARBA" id="ARBA00022679"/>
    </source>
</evidence>